<dbReference type="EMBL" id="KB445818">
    <property type="protein sequence ID" value="EMD31464.1"/>
    <property type="molecule type" value="Genomic_DNA"/>
</dbReference>
<name>M2P811_CERS8</name>
<evidence type="ECO:0000313" key="2">
    <source>
        <dbReference type="Proteomes" id="UP000016930"/>
    </source>
</evidence>
<dbReference type="Proteomes" id="UP000016930">
    <property type="component" value="Unassembled WGS sequence"/>
</dbReference>
<gene>
    <name evidence="1" type="ORF">CERSUDRAFT_78095</name>
</gene>
<dbReference type="AlphaFoldDB" id="M2P811"/>
<accession>M2P811</accession>
<reference evidence="1 2" key="1">
    <citation type="journal article" date="2012" name="Proc. Natl. Acad. Sci. U.S.A.">
        <title>Comparative genomics of Ceriporiopsis subvermispora and Phanerochaete chrysosporium provide insight into selective ligninolysis.</title>
        <authorList>
            <person name="Fernandez-Fueyo E."/>
            <person name="Ruiz-Duenas F.J."/>
            <person name="Ferreira P."/>
            <person name="Floudas D."/>
            <person name="Hibbett D.S."/>
            <person name="Canessa P."/>
            <person name="Larrondo L.F."/>
            <person name="James T.Y."/>
            <person name="Seelenfreund D."/>
            <person name="Lobos S."/>
            <person name="Polanco R."/>
            <person name="Tello M."/>
            <person name="Honda Y."/>
            <person name="Watanabe T."/>
            <person name="Watanabe T."/>
            <person name="Ryu J.S."/>
            <person name="Kubicek C.P."/>
            <person name="Schmoll M."/>
            <person name="Gaskell J."/>
            <person name="Hammel K.E."/>
            <person name="St John F.J."/>
            <person name="Vanden Wymelenberg A."/>
            <person name="Sabat G."/>
            <person name="Splinter BonDurant S."/>
            <person name="Syed K."/>
            <person name="Yadav J.S."/>
            <person name="Doddapaneni H."/>
            <person name="Subramanian V."/>
            <person name="Lavin J.L."/>
            <person name="Oguiza J.A."/>
            <person name="Perez G."/>
            <person name="Pisabarro A.G."/>
            <person name="Ramirez L."/>
            <person name="Santoyo F."/>
            <person name="Master E."/>
            <person name="Coutinho P.M."/>
            <person name="Henrissat B."/>
            <person name="Lombard V."/>
            <person name="Magnuson J.K."/>
            <person name="Kuees U."/>
            <person name="Hori C."/>
            <person name="Igarashi K."/>
            <person name="Samejima M."/>
            <person name="Held B.W."/>
            <person name="Barry K.W."/>
            <person name="LaButti K.M."/>
            <person name="Lapidus A."/>
            <person name="Lindquist E.A."/>
            <person name="Lucas S.M."/>
            <person name="Riley R."/>
            <person name="Salamov A.A."/>
            <person name="Hoffmeister D."/>
            <person name="Schwenk D."/>
            <person name="Hadar Y."/>
            <person name="Yarden O."/>
            <person name="de Vries R.P."/>
            <person name="Wiebenga A."/>
            <person name="Stenlid J."/>
            <person name="Eastwood D."/>
            <person name="Grigoriev I.V."/>
            <person name="Berka R.M."/>
            <person name="Blanchette R.A."/>
            <person name="Kersten P."/>
            <person name="Martinez A.T."/>
            <person name="Vicuna R."/>
            <person name="Cullen D."/>
        </authorList>
    </citation>
    <scope>NUCLEOTIDE SEQUENCE [LARGE SCALE GENOMIC DNA]</scope>
    <source>
        <strain evidence="1 2">B</strain>
    </source>
</reference>
<dbReference type="OrthoDB" id="2752506at2759"/>
<proteinExistence type="predicted"/>
<sequence>MEHTLPATTLALIHSDISNLLISVCFSVRITSKDLTELSAEIKQPRLPELTGRFLYDKLHPNSPYDSGEDNVRAEDFPIIREKIYTYSSAAATFYAPSDPCGPGGMHREHIRATPSWFKGPPHFDNVFVEQGNNLSGMRGLVVARVLLFYSFKHRYKKYSCALVHWYKVVGEMPDSLTGYWVVKPEFVDNDRDWPNLQVIDLESILRAAHLMPVFPQEYLFPMMSHPTMRFSPTTHSTLINTSTITRSSCSLSRNGQRPIYLRSYCRFLLTSQSFSSVSKIFSDVFLYCKDRFRCCLQEPLSIPSSGKTVPSRHHLFISVLTLVPTSFDDCKVTLNARKGPLSNLDKGLHSILAEESPPMLLKMCCPGIASLDLCLLQLLTRIIFDAAWGVGWGKLMFSGMISTQCPAVDPLSAYQDSDPASDSLHTTIARILNGNISTIMESSEMPFRSSATKSLLSRERHGTSPFASLMRVILKLVERPAGAPRYGSKTGGRAQGLSEGATQAPTLIASDCKVPPPYLSAQSPDKPYPEITDVGKIAYLSHGDIHRRDERVSLNVLERTQAFQPERFRGVQKRVDESINGPGAG</sequence>
<evidence type="ECO:0000313" key="1">
    <source>
        <dbReference type="EMBL" id="EMD31464.1"/>
    </source>
</evidence>
<keyword evidence="2" id="KW-1185">Reference proteome</keyword>
<dbReference type="STRING" id="914234.M2P811"/>
<protein>
    <submittedName>
        <fullName evidence="1">Uncharacterized protein</fullName>
    </submittedName>
</protein>
<organism evidence="1 2">
    <name type="scientific">Ceriporiopsis subvermispora (strain B)</name>
    <name type="common">White-rot fungus</name>
    <name type="synonym">Gelatoporia subvermispora</name>
    <dbReference type="NCBI Taxonomy" id="914234"/>
    <lineage>
        <taxon>Eukaryota</taxon>
        <taxon>Fungi</taxon>
        <taxon>Dikarya</taxon>
        <taxon>Basidiomycota</taxon>
        <taxon>Agaricomycotina</taxon>
        <taxon>Agaricomycetes</taxon>
        <taxon>Polyporales</taxon>
        <taxon>Gelatoporiaceae</taxon>
        <taxon>Gelatoporia</taxon>
    </lineage>
</organism>
<dbReference type="HOGENOM" id="CLU_465387_0_0_1"/>